<dbReference type="Pfam" id="PF01281">
    <property type="entry name" value="Ribosomal_L9_N"/>
    <property type="match status" value="1"/>
</dbReference>
<feature type="domain" description="Ribosomal protein L9" evidence="8">
    <location>
        <begin position="1"/>
        <end position="45"/>
    </location>
</feature>
<evidence type="ECO:0000256" key="3">
    <source>
        <dbReference type="ARBA" id="ARBA00022884"/>
    </source>
</evidence>
<proteinExistence type="inferred from homology"/>
<dbReference type="InterPro" id="IPR020069">
    <property type="entry name" value="Ribosomal_bL9_C"/>
</dbReference>
<dbReference type="Gene3D" id="3.40.5.10">
    <property type="entry name" value="Ribosomal protein L9, N-terminal domain"/>
    <property type="match status" value="1"/>
</dbReference>
<feature type="domain" description="Large ribosomal subunit protein bL9 C-terminal" evidence="9">
    <location>
        <begin position="62"/>
        <end position="147"/>
    </location>
</feature>
<evidence type="ECO:0000256" key="5">
    <source>
        <dbReference type="ARBA" id="ARBA00023274"/>
    </source>
</evidence>
<dbReference type="InterPro" id="IPR036935">
    <property type="entry name" value="Ribosomal_bL9_N_sf"/>
</dbReference>
<sequence length="149" mass="16363">MKVIFLEDVKGKGKKGEVKDIADGYATFLIKNRKAEEATNASISALKGQKKAEDKKSAEELAAAQELKAFLEKDESVIKLTAKSGDDGRLFGSITSKQVAEALYKQHNVKLDKRKIELENPVRTLGFTKMSVKLHPEVTATLTVQVTEA</sequence>
<dbReference type="FunFam" id="3.10.430.100:FF:000002">
    <property type="entry name" value="50S ribosomal protein L9"/>
    <property type="match status" value="1"/>
</dbReference>
<keyword evidence="11" id="KW-1185">Reference proteome</keyword>
<comment type="similarity">
    <text evidence="1 7">Belongs to the bacterial ribosomal protein bL9 family.</text>
</comment>
<reference evidence="10 11" key="1">
    <citation type="submission" date="2016-02" db="EMBL/GenBank/DDBJ databases">
        <authorList>
            <person name="Wen L."/>
            <person name="He K."/>
            <person name="Yang H."/>
        </authorList>
    </citation>
    <scope>NUCLEOTIDE SEQUENCE [LARGE SCALE GENOMIC DNA]</scope>
    <source>
        <strain evidence="10">Trichococcus palustris</strain>
    </source>
</reference>
<evidence type="ECO:0000256" key="1">
    <source>
        <dbReference type="ARBA" id="ARBA00010605"/>
    </source>
</evidence>
<evidence type="ECO:0000256" key="2">
    <source>
        <dbReference type="ARBA" id="ARBA00022730"/>
    </source>
</evidence>
<dbReference type="InterPro" id="IPR009027">
    <property type="entry name" value="Ribosomal_bL9/RNase_H1_N"/>
</dbReference>
<organism evidence="10 11">
    <name type="scientific">Trichococcus palustris</name>
    <dbReference type="NCBI Taxonomy" id="140314"/>
    <lineage>
        <taxon>Bacteria</taxon>
        <taxon>Bacillati</taxon>
        <taxon>Bacillota</taxon>
        <taxon>Bacilli</taxon>
        <taxon>Lactobacillales</taxon>
        <taxon>Carnobacteriaceae</taxon>
        <taxon>Trichococcus</taxon>
    </lineage>
</organism>
<dbReference type="Proteomes" id="UP000242754">
    <property type="component" value="Unassembled WGS sequence"/>
</dbReference>
<keyword evidence="2 7" id="KW-0699">rRNA-binding</keyword>
<keyword evidence="4 7" id="KW-0689">Ribosomal protein</keyword>
<dbReference type="EMBL" id="FJNE01000009">
    <property type="protein sequence ID" value="CZR00429.1"/>
    <property type="molecule type" value="Genomic_DNA"/>
</dbReference>
<evidence type="ECO:0000256" key="4">
    <source>
        <dbReference type="ARBA" id="ARBA00022980"/>
    </source>
</evidence>
<evidence type="ECO:0000259" key="9">
    <source>
        <dbReference type="Pfam" id="PF03948"/>
    </source>
</evidence>
<dbReference type="AlphaFoldDB" id="A0A143YYJ4"/>
<name>A0A143YYJ4_9LACT</name>
<evidence type="ECO:0000256" key="7">
    <source>
        <dbReference type="HAMAP-Rule" id="MF_00503"/>
    </source>
</evidence>
<evidence type="ECO:0000256" key="6">
    <source>
        <dbReference type="ARBA" id="ARBA00035292"/>
    </source>
</evidence>
<dbReference type="STRING" id="140314.SAMN04488076_10821"/>
<dbReference type="HAMAP" id="MF_00503">
    <property type="entry name" value="Ribosomal_bL9"/>
    <property type="match status" value="1"/>
</dbReference>
<dbReference type="GO" id="GO:0005840">
    <property type="term" value="C:ribosome"/>
    <property type="evidence" value="ECO:0007669"/>
    <property type="project" value="UniProtKB-KW"/>
</dbReference>
<dbReference type="SUPFAM" id="SSF55653">
    <property type="entry name" value="Ribosomal protein L9 C-domain"/>
    <property type="match status" value="1"/>
</dbReference>
<dbReference type="InterPro" id="IPR020594">
    <property type="entry name" value="Ribosomal_bL9_bac/chp"/>
</dbReference>
<dbReference type="InterPro" id="IPR036791">
    <property type="entry name" value="Ribosomal_bL9_C_sf"/>
</dbReference>
<dbReference type="Pfam" id="PF03948">
    <property type="entry name" value="Ribosomal_L9_C"/>
    <property type="match status" value="1"/>
</dbReference>
<dbReference type="Gene3D" id="3.10.430.100">
    <property type="entry name" value="Ribosomal protein L9, C-terminal domain"/>
    <property type="match status" value="1"/>
</dbReference>
<evidence type="ECO:0000313" key="10">
    <source>
        <dbReference type="EMBL" id="CZR00429.1"/>
    </source>
</evidence>
<dbReference type="RefSeq" id="WP_087034028.1">
    <property type="nucleotide sequence ID" value="NZ_FJNE01000009.1"/>
</dbReference>
<dbReference type="NCBIfam" id="TIGR00158">
    <property type="entry name" value="L9"/>
    <property type="match status" value="1"/>
</dbReference>
<dbReference type="OrthoDB" id="9788336at2"/>
<keyword evidence="3 7" id="KW-0694">RNA-binding</keyword>
<dbReference type="SUPFAM" id="SSF55658">
    <property type="entry name" value="L9 N-domain-like"/>
    <property type="match status" value="1"/>
</dbReference>
<dbReference type="GO" id="GO:1990904">
    <property type="term" value="C:ribonucleoprotein complex"/>
    <property type="evidence" value="ECO:0007669"/>
    <property type="project" value="UniProtKB-KW"/>
</dbReference>
<comment type="function">
    <text evidence="7">Binds to the 23S rRNA.</text>
</comment>
<evidence type="ECO:0000313" key="11">
    <source>
        <dbReference type="Proteomes" id="UP000242754"/>
    </source>
</evidence>
<evidence type="ECO:0000259" key="8">
    <source>
        <dbReference type="Pfam" id="PF01281"/>
    </source>
</evidence>
<dbReference type="GO" id="GO:0019843">
    <property type="term" value="F:rRNA binding"/>
    <property type="evidence" value="ECO:0007669"/>
    <property type="project" value="UniProtKB-UniRule"/>
</dbReference>
<keyword evidence="5 7" id="KW-0687">Ribonucleoprotein</keyword>
<protein>
    <recommendedName>
        <fullName evidence="6 7">Large ribosomal subunit protein bL9</fullName>
    </recommendedName>
</protein>
<dbReference type="InterPro" id="IPR000244">
    <property type="entry name" value="Ribosomal_bL9"/>
</dbReference>
<dbReference type="GO" id="GO:0006412">
    <property type="term" value="P:translation"/>
    <property type="evidence" value="ECO:0007669"/>
    <property type="project" value="UniProtKB-UniRule"/>
</dbReference>
<dbReference type="InterPro" id="IPR020070">
    <property type="entry name" value="Ribosomal_bL9_N"/>
</dbReference>
<gene>
    <name evidence="7" type="primary">rplI</name>
    <name evidence="10" type="ORF">Tpal_2517</name>
</gene>
<dbReference type="GO" id="GO:0003735">
    <property type="term" value="F:structural constituent of ribosome"/>
    <property type="evidence" value="ECO:0007669"/>
    <property type="project" value="InterPro"/>
</dbReference>
<dbReference type="PANTHER" id="PTHR21368">
    <property type="entry name" value="50S RIBOSOMAL PROTEIN L9"/>
    <property type="match status" value="1"/>
</dbReference>
<accession>A0A143YYJ4</accession>